<evidence type="ECO:0000313" key="2">
    <source>
        <dbReference type="Proteomes" id="UP000639643"/>
    </source>
</evidence>
<evidence type="ECO:0000313" key="1">
    <source>
        <dbReference type="EMBL" id="KAF6832811.1"/>
    </source>
</evidence>
<keyword evidence="2" id="KW-1185">Reference proteome</keyword>
<protein>
    <submittedName>
        <fullName evidence="1">Uncharacterized protein</fullName>
    </submittedName>
</protein>
<sequence length="81" mass="8815">MAAVASTHAEKVLKPDCVVGHITEDIRTSVLHELAARARAPGRPVAFPFAPCQTRGGPRPLLWGRENVEFQMEREPATDGP</sequence>
<dbReference type="AlphaFoldDB" id="A0A8H6KLA6"/>
<proteinExistence type="predicted"/>
<gene>
    <name evidence="1" type="ORF">CMUS01_06791</name>
</gene>
<dbReference type="EMBL" id="WIGM01000229">
    <property type="protein sequence ID" value="KAF6832811.1"/>
    <property type="molecule type" value="Genomic_DNA"/>
</dbReference>
<organism evidence="1 2">
    <name type="scientific">Colletotrichum musicola</name>
    <dbReference type="NCBI Taxonomy" id="2175873"/>
    <lineage>
        <taxon>Eukaryota</taxon>
        <taxon>Fungi</taxon>
        <taxon>Dikarya</taxon>
        <taxon>Ascomycota</taxon>
        <taxon>Pezizomycotina</taxon>
        <taxon>Sordariomycetes</taxon>
        <taxon>Hypocreomycetidae</taxon>
        <taxon>Glomerellales</taxon>
        <taxon>Glomerellaceae</taxon>
        <taxon>Colletotrichum</taxon>
        <taxon>Colletotrichum orchidearum species complex</taxon>
    </lineage>
</organism>
<dbReference type="Proteomes" id="UP000639643">
    <property type="component" value="Unassembled WGS sequence"/>
</dbReference>
<reference evidence="1" key="1">
    <citation type="journal article" date="2020" name="Phytopathology">
        <title>Genome Sequence Resources of Colletotrichum truncatum, C. plurivorum, C. musicola, and C. sojae: Four Species Pathogenic to Soybean (Glycine max).</title>
        <authorList>
            <person name="Rogerio F."/>
            <person name="Boufleur T.R."/>
            <person name="Ciampi-Guillardi M."/>
            <person name="Sukno S.A."/>
            <person name="Thon M.R."/>
            <person name="Massola Junior N.S."/>
            <person name="Baroncelli R."/>
        </authorList>
    </citation>
    <scope>NUCLEOTIDE SEQUENCE</scope>
    <source>
        <strain evidence="1">LFN0074</strain>
    </source>
</reference>
<accession>A0A8H6KLA6</accession>
<comment type="caution">
    <text evidence="1">The sequence shown here is derived from an EMBL/GenBank/DDBJ whole genome shotgun (WGS) entry which is preliminary data.</text>
</comment>
<name>A0A8H6KLA6_9PEZI</name>